<feature type="transmembrane region" description="Helical" evidence="1">
    <location>
        <begin position="279"/>
        <end position="300"/>
    </location>
</feature>
<evidence type="ECO:0000313" key="2">
    <source>
        <dbReference type="EMBL" id="TCG10658.1"/>
    </source>
</evidence>
<keyword evidence="3" id="KW-1185">Reference proteome</keyword>
<feature type="transmembrane region" description="Helical" evidence="1">
    <location>
        <begin position="212"/>
        <end position="233"/>
    </location>
</feature>
<evidence type="ECO:0000256" key="1">
    <source>
        <dbReference type="SAM" id="Phobius"/>
    </source>
</evidence>
<accession>A0A4V2NHY3</accession>
<gene>
    <name evidence="2" type="ORF">C4B24_04305</name>
</gene>
<dbReference type="RefSeq" id="WP_131599533.1">
    <property type="nucleotide sequence ID" value="NZ_CBDBYK010000016.1"/>
</dbReference>
<dbReference type="EMBL" id="PSZO01000027">
    <property type="protein sequence ID" value="TCG10658.1"/>
    <property type="molecule type" value="Genomic_DNA"/>
</dbReference>
<organism evidence="2 3">
    <name type="scientific">Mycoplasma marinum</name>
    <dbReference type="NCBI Taxonomy" id="1937190"/>
    <lineage>
        <taxon>Bacteria</taxon>
        <taxon>Bacillati</taxon>
        <taxon>Mycoplasmatota</taxon>
        <taxon>Mollicutes</taxon>
        <taxon>Mycoplasmataceae</taxon>
        <taxon>Mycoplasma</taxon>
    </lineage>
</organism>
<feature type="transmembrane region" description="Helical" evidence="1">
    <location>
        <begin position="179"/>
        <end position="200"/>
    </location>
</feature>
<keyword evidence="1" id="KW-1133">Transmembrane helix</keyword>
<reference evidence="2 3" key="1">
    <citation type="submission" date="2018-02" db="EMBL/GenBank/DDBJ databases">
        <title>Mycoplasma marinum and Mycoplasma todarodis sp. nov., moderately halophilic and psychrotolerant mycoplasmas isolated from cephalopods.</title>
        <authorList>
            <person name="Viver T."/>
        </authorList>
    </citation>
    <scope>NUCLEOTIDE SEQUENCE [LARGE SCALE GENOMIC DNA]</scope>
    <source>
        <strain evidence="2 3">PE</strain>
    </source>
</reference>
<dbReference type="OrthoDB" id="9832707at2"/>
<protein>
    <submittedName>
        <fullName evidence="2">Uncharacterized protein</fullName>
    </submittedName>
</protein>
<sequence length="334" mass="37720">MNNTNKNLNPNSFQRTMKVIKSSFTTQFKSSTILVAVVLAVLALLGPIIQLSIRDLETQQTDKINLFLTTDIGKEMMKRIPDFKLHNDADINALINQIPQFEKYVPGINKIIPQLENMKISRMSFAILGQVFSTSILYSLGRGIFTALRDKNSIDKNRVMYMNYGKGKLLFFKLLSETMFFLFIVITADVLGIILVKYVGKGTIDLNLIKQLIVQLIGIAVFYFFIQVGVRFITSRIDSKTTMGIVLAIWLLSTAFLYVVLSIVLGVKPDSVQVISDNKYAFTFTPIANIVVLPLVLYGYLPMWTIIPFIVYLTIAIGLVWRILTPSVKDYLCS</sequence>
<feature type="transmembrane region" description="Helical" evidence="1">
    <location>
        <begin position="306"/>
        <end position="324"/>
    </location>
</feature>
<evidence type="ECO:0000313" key="3">
    <source>
        <dbReference type="Proteomes" id="UP000294192"/>
    </source>
</evidence>
<keyword evidence="1" id="KW-0812">Transmembrane</keyword>
<keyword evidence="1" id="KW-0472">Membrane</keyword>
<dbReference type="AlphaFoldDB" id="A0A4V2NHY3"/>
<comment type="caution">
    <text evidence="2">The sequence shown here is derived from an EMBL/GenBank/DDBJ whole genome shotgun (WGS) entry which is preliminary data.</text>
</comment>
<feature type="transmembrane region" description="Helical" evidence="1">
    <location>
        <begin position="33"/>
        <end position="53"/>
    </location>
</feature>
<proteinExistence type="predicted"/>
<feature type="transmembrane region" description="Helical" evidence="1">
    <location>
        <begin position="245"/>
        <end position="267"/>
    </location>
</feature>
<name>A0A4V2NHY3_9MOLU</name>
<feature type="transmembrane region" description="Helical" evidence="1">
    <location>
        <begin position="125"/>
        <end position="145"/>
    </location>
</feature>
<dbReference type="Proteomes" id="UP000294192">
    <property type="component" value="Unassembled WGS sequence"/>
</dbReference>